<evidence type="ECO:0000256" key="5">
    <source>
        <dbReference type="ARBA" id="ARBA00022519"/>
    </source>
</evidence>
<evidence type="ECO:0000256" key="3">
    <source>
        <dbReference type="ARBA" id="ARBA00022448"/>
    </source>
</evidence>
<dbReference type="NCBIfam" id="TIGR01352">
    <property type="entry name" value="tonB_Cterm"/>
    <property type="match status" value="1"/>
</dbReference>
<feature type="domain" description="TonB C-terminal" evidence="11">
    <location>
        <begin position="57"/>
        <end position="147"/>
    </location>
</feature>
<keyword evidence="9" id="KW-0472">Membrane</keyword>
<keyword evidence="6" id="KW-0812">Transmembrane</keyword>
<dbReference type="Pfam" id="PF03544">
    <property type="entry name" value="TonB_C"/>
    <property type="match status" value="1"/>
</dbReference>
<feature type="signal peptide" evidence="10">
    <location>
        <begin position="1"/>
        <end position="20"/>
    </location>
</feature>
<dbReference type="InterPro" id="IPR006260">
    <property type="entry name" value="TonB/TolA_C"/>
</dbReference>
<evidence type="ECO:0000256" key="7">
    <source>
        <dbReference type="ARBA" id="ARBA00022927"/>
    </source>
</evidence>
<evidence type="ECO:0000256" key="8">
    <source>
        <dbReference type="ARBA" id="ARBA00022989"/>
    </source>
</evidence>
<dbReference type="InterPro" id="IPR051045">
    <property type="entry name" value="TonB-dependent_transducer"/>
</dbReference>
<evidence type="ECO:0000256" key="2">
    <source>
        <dbReference type="ARBA" id="ARBA00006555"/>
    </source>
</evidence>
<gene>
    <name evidence="12" type="ORF">SAMN06269250_0044</name>
</gene>
<feature type="chain" id="PRO_5013216434" evidence="10">
    <location>
        <begin position="21"/>
        <end position="147"/>
    </location>
</feature>
<dbReference type="InterPro" id="IPR037682">
    <property type="entry name" value="TonB_C"/>
</dbReference>
<dbReference type="AlphaFoldDB" id="A0A286GVM5"/>
<evidence type="ECO:0000256" key="10">
    <source>
        <dbReference type="SAM" id="SignalP"/>
    </source>
</evidence>
<evidence type="ECO:0000259" key="11">
    <source>
        <dbReference type="PROSITE" id="PS52015"/>
    </source>
</evidence>
<comment type="subcellular location">
    <subcellularLocation>
        <location evidence="1">Cell inner membrane</location>
        <topology evidence="1">Single-pass membrane protein</topology>
        <orientation evidence="1">Periplasmic side</orientation>
    </subcellularLocation>
</comment>
<keyword evidence="10" id="KW-0732">Signal</keyword>
<dbReference type="OrthoDB" id="963395at2"/>
<keyword evidence="7" id="KW-0653">Protein transport</keyword>
<dbReference type="GO" id="GO:0098797">
    <property type="term" value="C:plasma membrane protein complex"/>
    <property type="evidence" value="ECO:0007669"/>
    <property type="project" value="TreeGrafter"/>
</dbReference>
<dbReference type="PANTHER" id="PTHR33446:SF2">
    <property type="entry name" value="PROTEIN TONB"/>
    <property type="match status" value="1"/>
</dbReference>
<keyword evidence="5" id="KW-0997">Cell inner membrane</keyword>
<evidence type="ECO:0000313" key="12">
    <source>
        <dbReference type="EMBL" id="SOD99551.1"/>
    </source>
</evidence>
<dbReference type="Proteomes" id="UP000219452">
    <property type="component" value="Unassembled WGS sequence"/>
</dbReference>
<keyword evidence="4" id="KW-1003">Cell membrane</keyword>
<keyword evidence="3" id="KW-0813">Transport</keyword>
<dbReference type="Gene3D" id="3.30.1150.10">
    <property type="match status" value="1"/>
</dbReference>
<dbReference type="PROSITE" id="PS52015">
    <property type="entry name" value="TONB_CTD"/>
    <property type="match status" value="1"/>
</dbReference>
<evidence type="ECO:0000313" key="13">
    <source>
        <dbReference type="Proteomes" id="UP000219452"/>
    </source>
</evidence>
<evidence type="ECO:0000256" key="1">
    <source>
        <dbReference type="ARBA" id="ARBA00004383"/>
    </source>
</evidence>
<keyword evidence="8" id="KW-1133">Transmembrane helix</keyword>
<proteinExistence type="inferred from homology"/>
<name>A0A286GVM5_9BACT</name>
<dbReference type="GO" id="GO:0031992">
    <property type="term" value="F:energy transducer activity"/>
    <property type="evidence" value="ECO:0007669"/>
    <property type="project" value="TreeGrafter"/>
</dbReference>
<keyword evidence="13" id="KW-1185">Reference proteome</keyword>
<evidence type="ECO:0000256" key="6">
    <source>
        <dbReference type="ARBA" id="ARBA00022692"/>
    </source>
</evidence>
<dbReference type="EMBL" id="OCNH01000010">
    <property type="protein sequence ID" value="SOD99551.1"/>
    <property type="molecule type" value="Genomic_DNA"/>
</dbReference>
<evidence type="ECO:0000256" key="4">
    <source>
        <dbReference type="ARBA" id="ARBA00022475"/>
    </source>
</evidence>
<sequence length="147" mass="16481">MNQFILTTVCLLITSTLTFAQQNNLDAPDSDNLLAKIIEPVPSADQLTEYTPLNNVPFFPGGQKALETYLNDHRPSNAEQREGTVHIRFRVMPTGQLTEIKVIESSEPLLNQAAMQAIVRMPRWYPAHRSGVAVSSLYVLPVTFRSR</sequence>
<comment type="similarity">
    <text evidence="2">Belongs to the TonB family.</text>
</comment>
<evidence type="ECO:0000256" key="9">
    <source>
        <dbReference type="ARBA" id="ARBA00023136"/>
    </source>
</evidence>
<accession>A0A286GVM5</accession>
<organism evidence="12 13">
    <name type="scientific">Spirosoma fluviale</name>
    <dbReference type="NCBI Taxonomy" id="1597977"/>
    <lineage>
        <taxon>Bacteria</taxon>
        <taxon>Pseudomonadati</taxon>
        <taxon>Bacteroidota</taxon>
        <taxon>Cytophagia</taxon>
        <taxon>Cytophagales</taxon>
        <taxon>Cytophagaceae</taxon>
        <taxon>Spirosoma</taxon>
    </lineage>
</organism>
<protein>
    <submittedName>
        <fullName evidence="12">TonB family C-terminal domain-containing protein</fullName>
    </submittedName>
</protein>
<dbReference type="SUPFAM" id="SSF74653">
    <property type="entry name" value="TolA/TonB C-terminal domain"/>
    <property type="match status" value="1"/>
</dbReference>
<dbReference type="GO" id="GO:0055085">
    <property type="term" value="P:transmembrane transport"/>
    <property type="evidence" value="ECO:0007669"/>
    <property type="project" value="InterPro"/>
</dbReference>
<dbReference type="PANTHER" id="PTHR33446">
    <property type="entry name" value="PROTEIN TONB-RELATED"/>
    <property type="match status" value="1"/>
</dbReference>
<dbReference type="RefSeq" id="WP_097131957.1">
    <property type="nucleotide sequence ID" value="NZ_OCNH01000010.1"/>
</dbReference>
<reference evidence="13" key="1">
    <citation type="submission" date="2017-09" db="EMBL/GenBank/DDBJ databases">
        <authorList>
            <person name="Varghese N."/>
            <person name="Submissions S."/>
        </authorList>
    </citation>
    <scope>NUCLEOTIDE SEQUENCE [LARGE SCALE GENOMIC DNA]</scope>
    <source>
        <strain evidence="13">DSM 29961</strain>
    </source>
</reference>
<dbReference type="GO" id="GO:0015031">
    <property type="term" value="P:protein transport"/>
    <property type="evidence" value="ECO:0007669"/>
    <property type="project" value="UniProtKB-KW"/>
</dbReference>